<dbReference type="EMBL" id="JBJQND010000007">
    <property type="protein sequence ID" value="KAL3871477.1"/>
    <property type="molecule type" value="Genomic_DNA"/>
</dbReference>
<reference evidence="1 2" key="1">
    <citation type="submission" date="2024-11" db="EMBL/GenBank/DDBJ databases">
        <title>Chromosome-level genome assembly of the freshwater bivalve Anodonta woodiana.</title>
        <authorList>
            <person name="Chen X."/>
        </authorList>
    </citation>
    <scope>NUCLEOTIDE SEQUENCE [LARGE SCALE GENOMIC DNA]</scope>
    <source>
        <strain evidence="1">MN2024</strain>
        <tissue evidence="1">Gills</tissue>
    </source>
</reference>
<dbReference type="AlphaFoldDB" id="A0ABD3WFI6"/>
<accession>A0ABD3WFI6</accession>
<gene>
    <name evidence="1" type="ORF">ACJMK2_039473</name>
</gene>
<evidence type="ECO:0000313" key="1">
    <source>
        <dbReference type="EMBL" id="KAL3871477.1"/>
    </source>
</evidence>
<organism evidence="1 2">
    <name type="scientific">Sinanodonta woodiana</name>
    <name type="common">Chinese pond mussel</name>
    <name type="synonym">Anodonta woodiana</name>
    <dbReference type="NCBI Taxonomy" id="1069815"/>
    <lineage>
        <taxon>Eukaryota</taxon>
        <taxon>Metazoa</taxon>
        <taxon>Spiralia</taxon>
        <taxon>Lophotrochozoa</taxon>
        <taxon>Mollusca</taxon>
        <taxon>Bivalvia</taxon>
        <taxon>Autobranchia</taxon>
        <taxon>Heteroconchia</taxon>
        <taxon>Palaeoheterodonta</taxon>
        <taxon>Unionida</taxon>
        <taxon>Unionoidea</taxon>
        <taxon>Unionidae</taxon>
        <taxon>Unioninae</taxon>
        <taxon>Sinanodonta</taxon>
    </lineage>
</organism>
<keyword evidence="2" id="KW-1185">Reference proteome</keyword>
<protein>
    <submittedName>
        <fullName evidence="1">Uncharacterized protein</fullName>
    </submittedName>
</protein>
<dbReference type="Proteomes" id="UP001634394">
    <property type="component" value="Unassembled WGS sequence"/>
</dbReference>
<sequence>MILFNAGCRSKAMCHGNWSSTGGGLRACARCCNTTGNSSSYVECNVHLCGLENSKHHTCYFCGDDSTQGPVLDVSRCRKTKICADNEVCFVSTIHTGGTIMHQLGCAPKLHCQLHTILVLEGLGIPTGIDVPHLTATSEITFVGRKRGTELCYSCCGDYLCNDADCWRVKDCIVLVREMRINFATTAYFIIRYCFTL</sequence>
<evidence type="ECO:0000313" key="2">
    <source>
        <dbReference type="Proteomes" id="UP001634394"/>
    </source>
</evidence>
<proteinExistence type="predicted"/>
<name>A0ABD3WFI6_SINWO</name>
<comment type="caution">
    <text evidence="1">The sequence shown here is derived from an EMBL/GenBank/DDBJ whole genome shotgun (WGS) entry which is preliminary data.</text>
</comment>